<evidence type="ECO:0000313" key="2">
    <source>
        <dbReference type="Proteomes" id="UP000044071"/>
    </source>
</evidence>
<sequence>MTEIQNRLPFGKKGVSLVDRFGVYLSYKAIQKFLLKDNQSLLLDIGCGYNATLLSAFQHRIKQGVGIDYEVNPALKANRNLAFVESSLEEGINQFNENTFDVIMLISVLEHLPEPEWILKRCFQLLKPNAVFLINVPTWRGKGFLEFSAFNLGLSPRSEMDDHKMYYDKRDLWPLLVKAGFIPSKIKLKYHKFGLNLFAVVRK</sequence>
<organism evidence="1 2">
    <name type="scientific">Legionella massiliensis</name>
    <dbReference type="NCBI Taxonomy" id="1034943"/>
    <lineage>
        <taxon>Bacteria</taxon>
        <taxon>Pseudomonadati</taxon>
        <taxon>Pseudomonadota</taxon>
        <taxon>Gammaproteobacteria</taxon>
        <taxon>Legionellales</taxon>
        <taxon>Legionellaceae</taxon>
        <taxon>Legionella</taxon>
    </lineage>
</organism>
<dbReference type="OrthoDB" id="5633170at2"/>
<dbReference type="CDD" id="cd02440">
    <property type="entry name" value="AdoMet_MTases"/>
    <property type="match status" value="1"/>
</dbReference>
<dbReference type="InterPro" id="IPR029063">
    <property type="entry name" value="SAM-dependent_MTases_sf"/>
</dbReference>
<dbReference type="Pfam" id="PF13489">
    <property type="entry name" value="Methyltransf_23"/>
    <property type="match status" value="1"/>
</dbReference>
<dbReference type="SUPFAM" id="SSF53335">
    <property type="entry name" value="S-adenosyl-L-methionine-dependent methyltransferases"/>
    <property type="match status" value="1"/>
</dbReference>
<proteinExistence type="predicted"/>
<dbReference type="AlphaFoldDB" id="A0A078L309"/>
<dbReference type="eggNOG" id="COG2227">
    <property type="taxonomic scope" value="Bacteria"/>
</dbReference>
<evidence type="ECO:0000313" key="1">
    <source>
        <dbReference type="EMBL" id="CDZ78489.1"/>
    </source>
</evidence>
<dbReference type="GO" id="GO:0008168">
    <property type="term" value="F:methyltransferase activity"/>
    <property type="evidence" value="ECO:0007669"/>
    <property type="project" value="UniProtKB-KW"/>
</dbReference>
<dbReference type="Gene3D" id="3.40.50.150">
    <property type="entry name" value="Vaccinia Virus protein VP39"/>
    <property type="match status" value="1"/>
</dbReference>
<dbReference type="GO" id="GO:0032259">
    <property type="term" value="P:methylation"/>
    <property type="evidence" value="ECO:0007669"/>
    <property type="project" value="UniProtKB-KW"/>
</dbReference>
<dbReference type="RefSeq" id="WP_052403296.1">
    <property type="nucleotide sequence ID" value="NZ_CCVW01000003.1"/>
</dbReference>
<name>A0A078L309_9GAMM</name>
<dbReference type="PANTHER" id="PTHR43861">
    <property type="entry name" value="TRANS-ACONITATE 2-METHYLTRANSFERASE-RELATED"/>
    <property type="match status" value="1"/>
</dbReference>
<keyword evidence="1" id="KW-0808">Transferase</keyword>
<dbReference type="EMBL" id="CCSB01000003">
    <property type="protein sequence ID" value="CDZ78489.1"/>
    <property type="molecule type" value="Genomic_DNA"/>
</dbReference>
<keyword evidence="2" id="KW-1185">Reference proteome</keyword>
<accession>A0A078L309</accession>
<keyword evidence="1" id="KW-0830">Ubiquinone</keyword>
<gene>
    <name evidence="1" type="primary">ubiG_1</name>
    <name evidence="1" type="ORF">BN59_02799</name>
</gene>
<reference evidence="1 2" key="1">
    <citation type="submission" date="2014-06" db="EMBL/GenBank/DDBJ databases">
        <authorList>
            <person name="Urmite Genomes Urmite Genomes"/>
        </authorList>
    </citation>
    <scope>NUCLEOTIDE SEQUENCE [LARGE SCALE GENOMIC DNA]</scope>
</reference>
<protein>
    <submittedName>
        <fullName evidence="1">3-demethylubiquinone-9 3-methyltransferase</fullName>
    </submittedName>
</protein>
<dbReference type="STRING" id="1034943.BN59_02799"/>
<keyword evidence="1" id="KW-0489">Methyltransferase</keyword>
<dbReference type="Proteomes" id="UP000044071">
    <property type="component" value="Unassembled WGS sequence"/>
</dbReference>